<dbReference type="PROSITE" id="PS00022">
    <property type="entry name" value="EGF_1"/>
    <property type="match status" value="1"/>
</dbReference>
<dbReference type="Proteomes" id="UP001195483">
    <property type="component" value="Unassembled WGS sequence"/>
</dbReference>
<sequence length="440" mass="49802">MGKGRFWTFFFFVLISIIFKVSANPKLYQFKHNSTFSFPGKQLKNHTFEEFSTKYQTLQCAYECLKKPRCKSFNFGKDIRICQLNDGNHIEFPSDFVENDSAYGLEYHRREAFSIDKEALGPCLYEPCKNGGRCLDTMTANFERTYFCVCTEGWSGQNCDTKEARIDWSNWEDWGPCTVTCGTGWTVRRRRCEVLATGEKKSVSDCFGRDIEFKSCTFQECPRWGEWSVWGDCSTKDTCGHGVMVRNRNCTNGGTPGVDRYCKGPTNESAPCESINCRGLLKLANGTLYGEGRVEMFDDVLQEWKLICADDSHWDVFSTDLVCKQIGFLEADQAVTDNAYGAGSRYLTIVLTTCKGSEATIQECVRNVTTSCKNFAGVKCKVMGGWSLWTPWGECSVTCENGTRTRTRLCNHPPPNHHGLACPDDQIQYKDCSLPMCPSK</sequence>
<dbReference type="InterPro" id="IPR036772">
    <property type="entry name" value="SRCR-like_dom_sf"/>
</dbReference>
<reference evidence="9" key="3">
    <citation type="submission" date="2023-05" db="EMBL/GenBank/DDBJ databases">
        <authorList>
            <person name="Smith C.H."/>
        </authorList>
    </citation>
    <scope>NUCLEOTIDE SEQUENCE</scope>
    <source>
        <strain evidence="9">CHS0354</strain>
        <tissue evidence="9">Mantle</tissue>
    </source>
</reference>
<organism evidence="9 10">
    <name type="scientific">Potamilus streckersoni</name>
    <dbReference type="NCBI Taxonomy" id="2493646"/>
    <lineage>
        <taxon>Eukaryota</taxon>
        <taxon>Metazoa</taxon>
        <taxon>Spiralia</taxon>
        <taxon>Lophotrochozoa</taxon>
        <taxon>Mollusca</taxon>
        <taxon>Bivalvia</taxon>
        <taxon>Autobranchia</taxon>
        <taxon>Heteroconchia</taxon>
        <taxon>Palaeoheterodonta</taxon>
        <taxon>Unionida</taxon>
        <taxon>Unionoidea</taxon>
        <taxon>Unionidae</taxon>
        <taxon>Ambleminae</taxon>
        <taxon>Lampsilini</taxon>
        <taxon>Potamilus</taxon>
    </lineage>
</organism>
<dbReference type="SUPFAM" id="SSF57196">
    <property type="entry name" value="EGF/Laminin"/>
    <property type="match status" value="1"/>
</dbReference>
<protein>
    <submittedName>
        <fullName evidence="9">Uncharacterized protein</fullName>
    </submittedName>
</protein>
<dbReference type="PROSITE" id="PS01186">
    <property type="entry name" value="EGF_2"/>
    <property type="match status" value="1"/>
</dbReference>
<dbReference type="PROSITE" id="PS50092">
    <property type="entry name" value="TSP1"/>
    <property type="match status" value="3"/>
</dbReference>
<dbReference type="InterPro" id="IPR001190">
    <property type="entry name" value="SRCR"/>
</dbReference>
<dbReference type="SMART" id="SM00181">
    <property type="entry name" value="EGF"/>
    <property type="match status" value="1"/>
</dbReference>
<dbReference type="PANTHER" id="PTHR22906:SF21">
    <property type="entry name" value="SEMA DOMAIN-CONTAINING PROTEIN"/>
    <property type="match status" value="1"/>
</dbReference>
<feature type="domain" description="Apple" evidence="8">
    <location>
        <begin position="30"/>
        <end position="112"/>
    </location>
</feature>
<feature type="disulfide bond" evidence="4">
    <location>
        <begin position="354"/>
        <end position="364"/>
    </location>
</feature>
<comment type="caution">
    <text evidence="9">The sequence shown here is derived from an EMBL/GenBank/DDBJ whole genome shotgun (WGS) entry which is preliminary data.</text>
</comment>
<dbReference type="PRINTS" id="PR01705">
    <property type="entry name" value="TSP1REPEAT"/>
</dbReference>
<dbReference type="GO" id="GO:0016020">
    <property type="term" value="C:membrane"/>
    <property type="evidence" value="ECO:0007669"/>
    <property type="project" value="InterPro"/>
</dbReference>
<evidence type="ECO:0000256" key="5">
    <source>
        <dbReference type="SAM" id="SignalP"/>
    </source>
</evidence>
<dbReference type="InterPro" id="IPR052065">
    <property type="entry name" value="Compl_asym_regulator"/>
</dbReference>
<evidence type="ECO:0000313" key="9">
    <source>
        <dbReference type="EMBL" id="KAK3592035.1"/>
    </source>
</evidence>
<dbReference type="FunFam" id="2.20.100.10:FF:000001">
    <property type="entry name" value="semaphorin-5A isoform X1"/>
    <property type="match status" value="1"/>
</dbReference>
<dbReference type="SUPFAM" id="SSF56487">
    <property type="entry name" value="SRCR-like"/>
    <property type="match status" value="1"/>
</dbReference>
<dbReference type="PANTHER" id="PTHR22906">
    <property type="entry name" value="PROPERDIN"/>
    <property type="match status" value="1"/>
</dbReference>
<feature type="chain" id="PRO_5042241753" evidence="5">
    <location>
        <begin position="24"/>
        <end position="440"/>
    </location>
</feature>
<feature type="domain" description="EGF-like" evidence="6">
    <location>
        <begin position="119"/>
        <end position="160"/>
    </location>
</feature>
<dbReference type="InterPro" id="IPR003609">
    <property type="entry name" value="Pan_app"/>
</dbReference>
<dbReference type="Gene3D" id="3.10.250.10">
    <property type="entry name" value="SRCR-like domain"/>
    <property type="match status" value="1"/>
</dbReference>
<dbReference type="SUPFAM" id="SSF82895">
    <property type="entry name" value="TSP-1 type 1 repeat"/>
    <property type="match status" value="3"/>
</dbReference>
<feature type="disulfide bond" evidence="3">
    <location>
        <begin position="150"/>
        <end position="159"/>
    </location>
</feature>
<dbReference type="Pfam" id="PF00090">
    <property type="entry name" value="TSP_1"/>
    <property type="match status" value="3"/>
</dbReference>
<evidence type="ECO:0000256" key="3">
    <source>
        <dbReference type="PROSITE-ProRule" id="PRU00076"/>
    </source>
</evidence>
<gene>
    <name evidence="9" type="ORF">CHS0354_019290</name>
</gene>
<dbReference type="InterPro" id="IPR036383">
    <property type="entry name" value="TSP1_rpt_sf"/>
</dbReference>
<reference evidence="9" key="1">
    <citation type="journal article" date="2021" name="Genome Biol. Evol.">
        <title>A High-Quality Reference Genome for a Parasitic Bivalve with Doubly Uniparental Inheritance (Bivalvia: Unionida).</title>
        <authorList>
            <person name="Smith C.H."/>
        </authorList>
    </citation>
    <scope>NUCLEOTIDE SEQUENCE</scope>
    <source>
        <strain evidence="9">CHS0354</strain>
    </source>
</reference>
<dbReference type="InterPro" id="IPR000884">
    <property type="entry name" value="TSP1_rpt"/>
</dbReference>
<keyword evidence="5" id="KW-0732">Signal</keyword>
<dbReference type="Gene3D" id="2.10.25.10">
    <property type="entry name" value="Laminin"/>
    <property type="match status" value="1"/>
</dbReference>
<name>A0AAE0VWV6_9BIVA</name>
<evidence type="ECO:0000259" key="7">
    <source>
        <dbReference type="PROSITE" id="PS50287"/>
    </source>
</evidence>
<feature type="domain" description="SRCR" evidence="7">
    <location>
        <begin position="281"/>
        <end position="381"/>
    </location>
</feature>
<dbReference type="InterPro" id="IPR000742">
    <property type="entry name" value="EGF"/>
</dbReference>
<evidence type="ECO:0000256" key="1">
    <source>
        <dbReference type="ARBA" id="ARBA00022737"/>
    </source>
</evidence>
<keyword evidence="1" id="KW-0677">Repeat</keyword>
<dbReference type="Pfam" id="PF00008">
    <property type="entry name" value="EGF"/>
    <property type="match status" value="1"/>
</dbReference>
<dbReference type="Gene3D" id="3.50.4.10">
    <property type="entry name" value="Hepatocyte Growth Factor"/>
    <property type="match status" value="1"/>
</dbReference>
<dbReference type="SUPFAM" id="SSF57414">
    <property type="entry name" value="Hairpin loop containing domain-like"/>
    <property type="match status" value="1"/>
</dbReference>
<reference evidence="9" key="2">
    <citation type="journal article" date="2021" name="Genome Biol. Evol.">
        <title>Developing a high-quality reference genome for a parasitic bivalve with doubly uniparental inheritance (Bivalvia: Unionida).</title>
        <authorList>
            <person name="Smith C.H."/>
        </authorList>
    </citation>
    <scope>NUCLEOTIDE SEQUENCE</scope>
    <source>
        <strain evidence="9">CHS0354</strain>
        <tissue evidence="9">Mantle</tissue>
    </source>
</reference>
<proteinExistence type="predicted"/>
<dbReference type="SMART" id="SM00202">
    <property type="entry name" value="SR"/>
    <property type="match status" value="1"/>
</dbReference>
<comment type="caution">
    <text evidence="4">Lacks conserved residue(s) required for the propagation of feature annotation.</text>
</comment>
<dbReference type="SMART" id="SM00209">
    <property type="entry name" value="TSP1"/>
    <property type="match status" value="3"/>
</dbReference>
<feature type="signal peptide" evidence="5">
    <location>
        <begin position="1"/>
        <end position="23"/>
    </location>
</feature>
<keyword evidence="3" id="KW-0245">EGF-like domain</keyword>
<dbReference type="PROSITE" id="PS50287">
    <property type="entry name" value="SRCR_2"/>
    <property type="match status" value="1"/>
</dbReference>
<evidence type="ECO:0000313" key="10">
    <source>
        <dbReference type="Proteomes" id="UP001195483"/>
    </source>
</evidence>
<evidence type="ECO:0000259" key="8">
    <source>
        <dbReference type="PROSITE" id="PS50948"/>
    </source>
</evidence>
<dbReference type="PROSITE" id="PS50026">
    <property type="entry name" value="EGF_3"/>
    <property type="match status" value="1"/>
</dbReference>
<dbReference type="PROSITE" id="PS50948">
    <property type="entry name" value="PAN"/>
    <property type="match status" value="1"/>
</dbReference>
<keyword evidence="2 4" id="KW-1015">Disulfide bond</keyword>
<evidence type="ECO:0000256" key="2">
    <source>
        <dbReference type="ARBA" id="ARBA00023157"/>
    </source>
</evidence>
<accession>A0AAE0VWV6</accession>
<keyword evidence="10" id="KW-1185">Reference proteome</keyword>
<evidence type="ECO:0000256" key="4">
    <source>
        <dbReference type="PROSITE-ProRule" id="PRU00196"/>
    </source>
</evidence>
<dbReference type="CDD" id="cd00054">
    <property type="entry name" value="EGF_CA"/>
    <property type="match status" value="1"/>
</dbReference>
<dbReference type="Pfam" id="PF00024">
    <property type="entry name" value="PAN_1"/>
    <property type="match status" value="1"/>
</dbReference>
<dbReference type="EMBL" id="JAEAOA010001195">
    <property type="protein sequence ID" value="KAK3592035.1"/>
    <property type="molecule type" value="Genomic_DNA"/>
</dbReference>
<dbReference type="AlphaFoldDB" id="A0AAE0VWV6"/>
<dbReference type="Gene3D" id="2.20.100.10">
    <property type="entry name" value="Thrombospondin type-1 (TSP1) repeat"/>
    <property type="match status" value="3"/>
</dbReference>
<evidence type="ECO:0000259" key="6">
    <source>
        <dbReference type="PROSITE" id="PS50026"/>
    </source>
</evidence>
<feature type="disulfide bond" evidence="4">
    <location>
        <begin position="308"/>
        <end position="372"/>
    </location>
</feature>